<keyword evidence="2" id="KW-1185">Reference proteome</keyword>
<sequence length="160" mass="18564">MKKPGGTEKKRVKQSSGSSSSTARFWFRSSTEGLLLSSIILANIFQTKHCLFAEKVRDNKGLESRWAVMEEARDEYFRGKYFVSFLKNHPECKEILEEDKDLDAEDIANVLLEKNVLVHCDRLTKTVHLWKKKLSTWPAHLEIYRENQGIHYGKRFCPSG</sequence>
<comment type="caution">
    <text evidence="1">The sequence shown here is derived from an EMBL/GenBank/DDBJ whole genome shotgun (WGS) entry which is preliminary data.</text>
</comment>
<dbReference type="InterPro" id="IPR004728">
    <property type="entry name" value="Sec62"/>
</dbReference>
<evidence type="ECO:0000313" key="2">
    <source>
        <dbReference type="Proteomes" id="UP001642260"/>
    </source>
</evidence>
<name>A0ABC8JSR6_ERUVS</name>
<evidence type="ECO:0000313" key="1">
    <source>
        <dbReference type="EMBL" id="CAH8337323.1"/>
    </source>
</evidence>
<dbReference type="AlphaFoldDB" id="A0ABC8JSR6"/>
<dbReference type="EMBL" id="CAKOAT010134155">
    <property type="protein sequence ID" value="CAH8337323.1"/>
    <property type="molecule type" value="Genomic_DNA"/>
</dbReference>
<accession>A0ABC8JSR6</accession>
<organism evidence="1 2">
    <name type="scientific">Eruca vesicaria subsp. sativa</name>
    <name type="common">Garden rocket</name>
    <name type="synonym">Eruca sativa</name>
    <dbReference type="NCBI Taxonomy" id="29727"/>
    <lineage>
        <taxon>Eukaryota</taxon>
        <taxon>Viridiplantae</taxon>
        <taxon>Streptophyta</taxon>
        <taxon>Embryophyta</taxon>
        <taxon>Tracheophyta</taxon>
        <taxon>Spermatophyta</taxon>
        <taxon>Magnoliopsida</taxon>
        <taxon>eudicotyledons</taxon>
        <taxon>Gunneridae</taxon>
        <taxon>Pentapetalae</taxon>
        <taxon>rosids</taxon>
        <taxon>malvids</taxon>
        <taxon>Brassicales</taxon>
        <taxon>Brassicaceae</taxon>
        <taxon>Brassiceae</taxon>
        <taxon>Eruca</taxon>
    </lineage>
</organism>
<dbReference type="PANTHER" id="PTHR12443:SF12">
    <property type="entry name" value="TRANSLOCATION PROTEIN SEC62"/>
    <property type="match status" value="1"/>
</dbReference>
<gene>
    <name evidence="1" type="ORF">ERUC_LOCUS14340</name>
</gene>
<proteinExistence type="predicted"/>
<protein>
    <submittedName>
        <fullName evidence="1">Uncharacterized protein</fullName>
    </submittedName>
</protein>
<reference evidence="1 2" key="1">
    <citation type="submission" date="2022-03" db="EMBL/GenBank/DDBJ databases">
        <authorList>
            <person name="Macdonald S."/>
            <person name="Ahmed S."/>
            <person name="Newling K."/>
        </authorList>
    </citation>
    <scope>NUCLEOTIDE SEQUENCE [LARGE SCALE GENOMIC DNA]</scope>
</reference>
<dbReference type="Proteomes" id="UP001642260">
    <property type="component" value="Unassembled WGS sequence"/>
</dbReference>
<dbReference type="PANTHER" id="PTHR12443">
    <property type="entry name" value="TRANSLOCATION PROTEIN SEC62"/>
    <property type="match status" value="1"/>
</dbReference>